<dbReference type="eggNOG" id="COG0346">
    <property type="taxonomic scope" value="Bacteria"/>
</dbReference>
<dbReference type="Gene3D" id="3.30.720.110">
    <property type="match status" value="1"/>
</dbReference>
<dbReference type="Proteomes" id="UP000002725">
    <property type="component" value="Chromosome"/>
</dbReference>
<dbReference type="PROSITE" id="PS51819">
    <property type="entry name" value="VOC"/>
    <property type="match status" value="1"/>
</dbReference>
<evidence type="ECO:0000259" key="1">
    <source>
        <dbReference type="PROSITE" id="PS51819"/>
    </source>
</evidence>
<dbReference type="Pfam" id="PF00903">
    <property type="entry name" value="Glyoxalase"/>
    <property type="match status" value="1"/>
</dbReference>
<evidence type="ECO:0000313" key="3">
    <source>
        <dbReference type="Proteomes" id="UP000002725"/>
    </source>
</evidence>
<dbReference type="RefSeq" id="WP_012505449.1">
    <property type="nucleotide sequence ID" value="NC_011059.1"/>
</dbReference>
<keyword evidence="3" id="KW-1185">Reference proteome</keyword>
<reference evidence="2" key="1">
    <citation type="submission" date="2008-06" db="EMBL/GenBank/DDBJ databases">
        <title>Complete sequence of chromosome of Prosthecochloris aestuarii DSM 271.</title>
        <authorList>
            <consortium name="US DOE Joint Genome Institute"/>
            <person name="Lucas S."/>
            <person name="Copeland A."/>
            <person name="Lapidus A."/>
            <person name="Glavina del Rio T."/>
            <person name="Dalin E."/>
            <person name="Tice H."/>
            <person name="Bruce D."/>
            <person name="Goodwin L."/>
            <person name="Pitluck S."/>
            <person name="Schmutz J."/>
            <person name="Larimer F."/>
            <person name="Land M."/>
            <person name="Hauser L."/>
            <person name="Kyrpides N."/>
            <person name="Anderson I."/>
            <person name="Liu Z."/>
            <person name="Li T."/>
            <person name="Zhao F."/>
            <person name="Overmann J."/>
            <person name="Bryant D.A."/>
            <person name="Richardson P."/>
        </authorList>
    </citation>
    <scope>NUCLEOTIDE SEQUENCE [LARGE SCALE GENOMIC DNA]</scope>
    <source>
        <strain evidence="2">DSM 271</strain>
    </source>
</reference>
<dbReference type="InterPro" id="IPR029068">
    <property type="entry name" value="Glyas_Bleomycin-R_OHBP_Dase"/>
</dbReference>
<organism evidence="2 3">
    <name type="scientific">Prosthecochloris aestuarii (strain DSM 271 / SK 413)</name>
    <dbReference type="NCBI Taxonomy" id="290512"/>
    <lineage>
        <taxon>Bacteria</taxon>
        <taxon>Pseudomonadati</taxon>
        <taxon>Chlorobiota</taxon>
        <taxon>Chlorobiia</taxon>
        <taxon>Chlorobiales</taxon>
        <taxon>Chlorobiaceae</taxon>
        <taxon>Prosthecochloris</taxon>
    </lineage>
</organism>
<protein>
    <submittedName>
        <fullName evidence="2">Glyoxalase/bleomycin resistance protein/dioxygenase</fullName>
    </submittedName>
</protein>
<sequence>MKAISLSAAFTTNSVQETRDFYVRYFGARVAFDCGWYVNLEFGSSLATLQFMSPRQPEHLPASGAGLMYNFAVDDVDEEYRRLTAEGLPVVVPIEDHPWGDRGFAVQDPNAITLYIFSERVPDDEFRQYYH</sequence>
<dbReference type="InterPro" id="IPR037523">
    <property type="entry name" value="VOC_core"/>
</dbReference>
<dbReference type="InterPro" id="IPR004360">
    <property type="entry name" value="Glyas_Fos-R_dOase_dom"/>
</dbReference>
<evidence type="ECO:0000313" key="2">
    <source>
        <dbReference type="EMBL" id="ACF45912.1"/>
    </source>
</evidence>
<accession>B4S775</accession>
<dbReference type="HOGENOM" id="CLU_046006_13_0_10"/>
<name>B4S775_PROA2</name>
<proteinExistence type="predicted"/>
<dbReference type="EMBL" id="CP001108">
    <property type="protein sequence ID" value="ACF45912.1"/>
    <property type="molecule type" value="Genomic_DNA"/>
</dbReference>
<dbReference type="Gene3D" id="3.30.720.120">
    <property type="match status" value="1"/>
</dbReference>
<dbReference type="GO" id="GO:0051213">
    <property type="term" value="F:dioxygenase activity"/>
    <property type="evidence" value="ECO:0007669"/>
    <property type="project" value="UniProtKB-KW"/>
</dbReference>
<dbReference type="SUPFAM" id="SSF54593">
    <property type="entry name" value="Glyoxalase/Bleomycin resistance protein/Dihydroxybiphenyl dioxygenase"/>
    <property type="match status" value="1"/>
</dbReference>
<dbReference type="STRING" id="290512.Paes_0867"/>
<feature type="domain" description="VOC" evidence="1">
    <location>
        <begin position="4"/>
        <end position="119"/>
    </location>
</feature>
<gene>
    <name evidence="2" type="ordered locus">Paes_0867</name>
</gene>
<dbReference type="KEGG" id="paa:Paes_0867"/>
<dbReference type="AlphaFoldDB" id="B4S775"/>